<accession>A0A137ZI28</accession>
<evidence type="ECO:0000313" key="2">
    <source>
        <dbReference type="Proteomes" id="UP000070409"/>
    </source>
</evidence>
<keyword evidence="2" id="KW-1185">Reference proteome</keyword>
<dbReference type="EMBL" id="LSRE01000015">
    <property type="protein sequence ID" value="KXO97842.1"/>
    <property type="molecule type" value="Genomic_DNA"/>
</dbReference>
<comment type="caution">
    <text evidence="1">The sequence shown here is derived from an EMBL/GenBank/DDBJ whole genome shotgun (WGS) entry which is preliminary data.</text>
</comment>
<gene>
    <name evidence="1" type="ORF">AXK61_20940</name>
</gene>
<sequence>MASPSTRTPAPVVPATIESPLTDVVGAAAYLGVTKSYLDTARSTGAGPAHVRIGRIVRYRISDLDRYIADHVVTGGAR</sequence>
<dbReference type="RefSeq" id="WP_068745642.1">
    <property type="nucleotide sequence ID" value="NZ_LSRE01000015.1"/>
</dbReference>
<organism evidence="1 2">
    <name type="scientific">Tsukamurella pseudospumae</name>
    <dbReference type="NCBI Taxonomy" id="239498"/>
    <lineage>
        <taxon>Bacteria</taxon>
        <taxon>Bacillati</taxon>
        <taxon>Actinomycetota</taxon>
        <taxon>Actinomycetes</taxon>
        <taxon>Mycobacteriales</taxon>
        <taxon>Tsukamurellaceae</taxon>
        <taxon>Tsukamurella</taxon>
    </lineage>
</organism>
<name>A0A137ZI28_9ACTN</name>
<proteinExistence type="predicted"/>
<protein>
    <recommendedName>
        <fullName evidence="3">Helix-turn-helix domain-containing protein</fullName>
    </recommendedName>
</protein>
<dbReference type="Proteomes" id="UP000070409">
    <property type="component" value="Unassembled WGS sequence"/>
</dbReference>
<evidence type="ECO:0008006" key="3">
    <source>
        <dbReference type="Google" id="ProtNLM"/>
    </source>
</evidence>
<reference evidence="1 2" key="1">
    <citation type="submission" date="2016-02" db="EMBL/GenBank/DDBJ databases">
        <authorList>
            <person name="Teng J.L."/>
            <person name="Tang Y."/>
            <person name="Huang Y."/>
            <person name="Guo F."/>
            <person name="Wei W."/>
            <person name="Chen J.H."/>
            <person name="Wong S.Y."/>
            <person name="Lau S.K."/>
            <person name="Woo P.C."/>
        </authorList>
    </citation>
    <scope>NUCLEOTIDE SEQUENCE [LARGE SCALE GENOMIC DNA]</scope>
    <source>
        <strain evidence="1 2">JCM 13375</strain>
    </source>
</reference>
<evidence type="ECO:0000313" key="1">
    <source>
        <dbReference type="EMBL" id="KXO97842.1"/>
    </source>
</evidence>